<dbReference type="Gene3D" id="3.40.720.10">
    <property type="entry name" value="Alkaline Phosphatase, subunit A"/>
    <property type="match status" value="1"/>
</dbReference>
<comment type="similarity">
    <text evidence="2">Belongs to the sulfatase family.</text>
</comment>
<evidence type="ECO:0000313" key="11">
    <source>
        <dbReference type="Proteomes" id="UP000317178"/>
    </source>
</evidence>
<dbReference type="PROSITE" id="PS00523">
    <property type="entry name" value="SULFATASE_1"/>
    <property type="match status" value="1"/>
</dbReference>
<dbReference type="Pfam" id="PF14707">
    <property type="entry name" value="Sulfatase_C"/>
    <property type="match status" value="1"/>
</dbReference>
<dbReference type="FunFam" id="3.40.720.10:FF:000023">
    <property type="entry name" value="Arylsulfatase A"/>
    <property type="match status" value="1"/>
</dbReference>
<dbReference type="Proteomes" id="UP000317178">
    <property type="component" value="Chromosome"/>
</dbReference>
<dbReference type="KEGG" id="plon:Pla110_34070"/>
<feature type="signal peptide" evidence="8">
    <location>
        <begin position="1"/>
        <end position="29"/>
    </location>
</feature>
<evidence type="ECO:0000256" key="8">
    <source>
        <dbReference type="SAM" id="SignalP"/>
    </source>
</evidence>
<keyword evidence="11" id="KW-1185">Reference proteome</keyword>
<protein>
    <submittedName>
        <fullName evidence="10">Arylsulfatase</fullName>
        <ecNumber evidence="10">3.1.6.1</ecNumber>
    </submittedName>
</protein>
<dbReference type="Gene3D" id="3.30.1120.10">
    <property type="match status" value="1"/>
</dbReference>
<keyword evidence="4 8" id="KW-0732">Signal</keyword>
<dbReference type="Pfam" id="PF00884">
    <property type="entry name" value="Sulfatase"/>
    <property type="match status" value="1"/>
</dbReference>
<evidence type="ECO:0000256" key="3">
    <source>
        <dbReference type="ARBA" id="ARBA00022723"/>
    </source>
</evidence>
<dbReference type="InterPro" id="IPR017850">
    <property type="entry name" value="Alkaline_phosphatase_core_sf"/>
</dbReference>
<dbReference type="GO" id="GO:0046872">
    <property type="term" value="F:metal ion binding"/>
    <property type="evidence" value="ECO:0007669"/>
    <property type="project" value="UniProtKB-KW"/>
</dbReference>
<keyword evidence="3" id="KW-0479">Metal-binding</keyword>
<name>A0A518CR20_9PLAN</name>
<dbReference type="OrthoDB" id="9783154at2"/>
<dbReference type="PANTHER" id="PTHR42693">
    <property type="entry name" value="ARYLSULFATASE FAMILY MEMBER"/>
    <property type="match status" value="1"/>
</dbReference>
<organism evidence="10 11">
    <name type="scientific">Polystyrenella longa</name>
    <dbReference type="NCBI Taxonomy" id="2528007"/>
    <lineage>
        <taxon>Bacteria</taxon>
        <taxon>Pseudomonadati</taxon>
        <taxon>Planctomycetota</taxon>
        <taxon>Planctomycetia</taxon>
        <taxon>Planctomycetales</taxon>
        <taxon>Planctomycetaceae</taxon>
        <taxon>Polystyrenella</taxon>
    </lineage>
</organism>
<dbReference type="EMBL" id="CP036281">
    <property type="protein sequence ID" value="QDU81663.1"/>
    <property type="molecule type" value="Genomic_DNA"/>
</dbReference>
<evidence type="ECO:0000256" key="2">
    <source>
        <dbReference type="ARBA" id="ARBA00008779"/>
    </source>
</evidence>
<dbReference type="RefSeq" id="WP_144997200.1">
    <property type="nucleotide sequence ID" value="NZ_CP036281.1"/>
</dbReference>
<dbReference type="InterPro" id="IPR024607">
    <property type="entry name" value="Sulfatase_CS"/>
</dbReference>
<dbReference type="InterPro" id="IPR050738">
    <property type="entry name" value="Sulfatase"/>
</dbReference>
<evidence type="ECO:0000256" key="7">
    <source>
        <dbReference type="ARBA" id="ARBA00023180"/>
    </source>
</evidence>
<dbReference type="PANTHER" id="PTHR42693:SF11">
    <property type="entry name" value="ARYLSULFATASE A"/>
    <property type="match status" value="1"/>
</dbReference>
<dbReference type="CDD" id="cd16026">
    <property type="entry name" value="GALNS_like"/>
    <property type="match status" value="1"/>
</dbReference>
<dbReference type="EC" id="3.1.6.1" evidence="10"/>
<gene>
    <name evidence="10" type="primary">atsA_23</name>
    <name evidence="10" type="ORF">Pla110_34070</name>
</gene>
<evidence type="ECO:0000256" key="1">
    <source>
        <dbReference type="ARBA" id="ARBA00001913"/>
    </source>
</evidence>
<sequence precursor="true">MPSTAHWSYFSYFLAHLLISSGAATTLQAQSAESKSNQPNIVIIFCDDLGYGDLGCFGHPTIQTPHLDRMAAEGMKLTQFYSASPVCTPSRAALMTGRLPIRSGMCSNTKRVLYPDSAGGIPESEVLLPEALKEAGYATGCFGKWHLGHLPQFLPTNNGFDEYFGIPYSNDMDRAADSPRGRAAFNAPEVEYWNNPILRGTKEIERPSHQPTITKRYTEEAIRFIKENEENPFFVYLPHSMPHIPLFRSEDFAGKSRRGLYGDVIEELDWSVGQILQTLREQNLDHKTLVFFTSDNGPWLTHGLQGGSAGLLRDGKGSTWEGGMREPCIAWWPGTIPAGTSTAELGSTMDLYVTSINLAGGKVPDDRPVDGYDLTKVIKENSKSPREVMYYYRGQRLMAIRKGPWKAHFMTQASYGQREPVVEETPVLYHLEYDPSEVHNVAEQHPEVIAELTELAEQHKSGVEVVPSQLELRLGKTE</sequence>
<dbReference type="GO" id="GO:0004065">
    <property type="term" value="F:arylsulfatase activity"/>
    <property type="evidence" value="ECO:0007669"/>
    <property type="project" value="UniProtKB-EC"/>
</dbReference>
<keyword evidence="5 10" id="KW-0378">Hydrolase</keyword>
<evidence type="ECO:0000256" key="5">
    <source>
        <dbReference type="ARBA" id="ARBA00022801"/>
    </source>
</evidence>
<feature type="chain" id="PRO_5022019559" evidence="8">
    <location>
        <begin position="30"/>
        <end position="478"/>
    </location>
</feature>
<accession>A0A518CR20</accession>
<evidence type="ECO:0000259" key="9">
    <source>
        <dbReference type="Pfam" id="PF00884"/>
    </source>
</evidence>
<evidence type="ECO:0000256" key="6">
    <source>
        <dbReference type="ARBA" id="ARBA00022837"/>
    </source>
</evidence>
<dbReference type="SUPFAM" id="SSF53649">
    <property type="entry name" value="Alkaline phosphatase-like"/>
    <property type="match status" value="1"/>
</dbReference>
<evidence type="ECO:0000313" key="10">
    <source>
        <dbReference type="EMBL" id="QDU81663.1"/>
    </source>
</evidence>
<keyword evidence="6" id="KW-0106">Calcium</keyword>
<proteinExistence type="inferred from homology"/>
<evidence type="ECO:0000256" key="4">
    <source>
        <dbReference type="ARBA" id="ARBA00022729"/>
    </source>
</evidence>
<feature type="domain" description="Sulfatase N-terminal" evidence="9">
    <location>
        <begin position="39"/>
        <end position="360"/>
    </location>
</feature>
<dbReference type="InterPro" id="IPR000917">
    <property type="entry name" value="Sulfatase_N"/>
</dbReference>
<reference evidence="10 11" key="1">
    <citation type="submission" date="2019-02" db="EMBL/GenBank/DDBJ databases">
        <title>Deep-cultivation of Planctomycetes and their phenomic and genomic characterization uncovers novel biology.</title>
        <authorList>
            <person name="Wiegand S."/>
            <person name="Jogler M."/>
            <person name="Boedeker C."/>
            <person name="Pinto D."/>
            <person name="Vollmers J."/>
            <person name="Rivas-Marin E."/>
            <person name="Kohn T."/>
            <person name="Peeters S.H."/>
            <person name="Heuer A."/>
            <person name="Rast P."/>
            <person name="Oberbeckmann S."/>
            <person name="Bunk B."/>
            <person name="Jeske O."/>
            <person name="Meyerdierks A."/>
            <person name="Storesund J.E."/>
            <person name="Kallscheuer N."/>
            <person name="Luecker S."/>
            <person name="Lage O.M."/>
            <person name="Pohl T."/>
            <person name="Merkel B.J."/>
            <person name="Hornburger P."/>
            <person name="Mueller R.-W."/>
            <person name="Bruemmer F."/>
            <person name="Labrenz M."/>
            <person name="Spormann A.M."/>
            <person name="Op den Camp H."/>
            <person name="Overmann J."/>
            <person name="Amann R."/>
            <person name="Jetten M.S.M."/>
            <person name="Mascher T."/>
            <person name="Medema M.H."/>
            <person name="Devos D.P."/>
            <person name="Kaster A.-K."/>
            <person name="Ovreas L."/>
            <person name="Rohde M."/>
            <person name="Galperin M.Y."/>
            <person name="Jogler C."/>
        </authorList>
    </citation>
    <scope>NUCLEOTIDE SEQUENCE [LARGE SCALE GENOMIC DNA]</scope>
    <source>
        <strain evidence="10 11">Pla110</strain>
    </source>
</reference>
<keyword evidence="7" id="KW-0325">Glycoprotein</keyword>
<comment type="cofactor">
    <cofactor evidence="1">
        <name>Ca(2+)</name>
        <dbReference type="ChEBI" id="CHEBI:29108"/>
    </cofactor>
</comment>
<dbReference type="AlphaFoldDB" id="A0A518CR20"/>